<accession>L0HE79</accession>
<name>L0HE79_METFS</name>
<keyword evidence="1" id="KW-0812">Transmembrane</keyword>
<dbReference type="InParanoid" id="L0HE79"/>
<dbReference type="AlphaFoldDB" id="L0HE79"/>
<dbReference type="KEGG" id="mfo:Metfor_0322"/>
<keyword evidence="1" id="KW-0472">Membrane</keyword>
<feature type="transmembrane region" description="Helical" evidence="1">
    <location>
        <begin position="45"/>
        <end position="66"/>
    </location>
</feature>
<keyword evidence="3" id="KW-1185">Reference proteome</keyword>
<organism evidence="2 3">
    <name type="scientific">Methanoregula formicica (strain DSM 22288 / NBRC 105244 / SMSP)</name>
    <dbReference type="NCBI Taxonomy" id="593750"/>
    <lineage>
        <taxon>Archaea</taxon>
        <taxon>Methanobacteriati</taxon>
        <taxon>Methanobacteriota</taxon>
        <taxon>Stenosarchaea group</taxon>
        <taxon>Methanomicrobia</taxon>
        <taxon>Methanomicrobiales</taxon>
        <taxon>Methanoregulaceae</taxon>
        <taxon>Methanoregula</taxon>
    </lineage>
</organism>
<feature type="transmembrane region" description="Helical" evidence="1">
    <location>
        <begin position="15"/>
        <end position="33"/>
    </location>
</feature>
<dbReference type="HOGENOM" id="CLU_2127820_0_0_2"/>
<feature type="transmembrane region" description="Helical" evidence="1">
    <location>
        <begin position="78"/>
        <end position="96"/>
    </location>
</feature>
<evidence type="ECO:0000313" key="2">
    <source>
        <dbReference type="EMBL" id="AGB01399.1"/>
    </source>
</evidence>
<dbReference type="GeneID" id="14308995"/>
<dbReference type="OrthoDB" id="384318at2157"/>
<gene>
    <name evidence="2" type="ordered locus">Metfor_0322</name>
</gene>
<proteinExistence type="predicted"/>
<dbReference type="Proteomes" id="UP000010824">
    <property type="component" value="Chromosome"/>
</dbReference>
<sequence>MVIEVLSYKASSLNPLFKCLIIILYIIGTWFFYLAWRKYGGNLKIIAGALMCGGIAACIGAGARFLGDYLIQFKWMESTGAIIFALVSLFVAVLVYRKFSEIAEAFGLKGGGE</sequence>
<keyword evidence="1" id="KW-1133">Transmembrane helix</keyword>
<reference evidence="3" key="1">
    <citation type="submission" date="2011-12" db="EMBL/GenBank/DDBJ databases">
        <title>Complete sequence of Methanoregula formicicum SMSP.</title>
        <authorList>
            <person name="Lucas S."/>
            <person name="Han J."/>
            <person name="Lapidus A."/>
            <person name="Cheng J.-F."/>
            <person name="Goodwin L."/>
            <person name="Pitluck S."/>
            <person name="Peters L."/>
            <person name="Ovchinnikova G."/>
            <person name="Teshima H."/>
            <person name="Detter J.C."/>
            <person name="Han C."/>
            <person name="Tapia R."/>
            <person name="Land M."/>
            <person name="Hauser L."/>
            <person name="Kyrpides N."/>
            <person name="Ivanova N."/>
            <person name="Pagani I."/>
            <person name="Imachi H."/>
            <person name="Tamaki H."/>
            <person name="Sekiguchi Y."/>
            <person name="Kamagata Y."/>
            <person name="Cadillo-Quiroz H."/>
            <person name="Zinder S."/>
            <person name="Liu W.-T."/>
            <person name="Woyke T."/>
        </authorList>
    </citation>
    <scope>NUCLEOTIDE SEQUENCE [LARGE SCALE GENOMIC DNA]</scope>
    <source>
        <strain evidence="3">DSM 22288 / NBRC 105244 / SMSP</strain>
    </source>
</reference>
<dbReference type="EMBL" id="CP003167">
    <property type="protein sequence ID" value="AGB01399.1"/>
    <property type="molecule type" value="Genomic_DNA"/>
</dbReference>
<dbReference type="RefSeq" id="WP_015284363.1">
    <property type="nucleotide sequence ID" value="NC_019943.1"/>
</dbReference>
<evidence type="ECO:0000313" key="3">
    <source>
        <dbReference type="Proteomes" id="UP000010824"/>
    </source>
</evidence>
<dbReference type="STRING" id="593750.Metfor_0322"/>
<protein>
    <submittedName>
        <fullName evidence="2">Uncharacterized protein</fullName>
    </submittedName>
</protein>
<reference evidence="2 3" key="2">
    <citation type="journal article" date="2014" name="Genome Announc.">
        <title>Complete Genome Sequence of Methanoregula formicica SMSPT, a Mesophilic Hydrogenotrophic Methanogen Isolated from a Methanogenic Upflow Anaerobic Sludge Blanket Reactor.</title>
        <authorList>
            <person name="Yamamoto K."/>
            <person name="Tamaki H."/>
            <person name="Cadillo-Quiroz H."/>
            <person name="Imachi H."/>
            <person name="Kyrpides N."/>
            <person name="Woyke T."/>
            <person name="Goodwin L."/>
            <person name="Zinder S.H."/>
            <person name="Kamagata Y."/>
            <person name="Liu W.T."/>
        </authorList>
    </citation>
    <scope>NUCLEOTIDE SEQUENCE [LARGE SCALE GENOMIC DNA]</scope>
    <source>
        <strain evidence="3">DSM 22288 / NBRC 105244 / SMSP</strain>
    </source>
</reference>
<evidence type="ECO:0000256" key="1">
    <source>
        <dbReference type="SAM" id="Phobius"/>
    </source>
</evidence>